<reference evidence="2 3" key="1">
    <citation type="submission" date="2015-07" db="EMBL/GenBank/DDBJ databases">
        <title>The genome of Melipona quadrifasciata.</title>
        <authorList>
            <person name="Pan H."/>
            <person name="Kapheim K."/>
        </authorList>
    </citation>
    <scope>NUCLEOTIDE SEQUENCE [LARGE SCALE GENOMIC DNA]</scope>
    <source>
        <strain evidence="2">0111107301</strain>
        <tissue evidence="2">Whole body</tissue>
    </source>
</reference>
<feature type="region of interest" description="Disordered" evidence="1">
    <location>
        <begin position="158"/>
        <end position="179"/>
    </location>
</feature>
<proteinExistence type="predicted"/>
<accession>A0A0M8ZVA7</accession>
<dbReference type="AlphaFoldDB" id="A0A0M8ZVA7"/>
<feature type="compositionally biased region" description="Polar residues" evidence="1">
    <location>
        <begin position="159"/>
        <end position="179"/>
    </location>
</feature>
<name>A0A0M8ZVA7_9HYME</name>
<dbReference type="EMBL" id="KQ435851">
    <property type="protein sequence ID" value="KOX70736.1"/>
    <property type="molecule type" value="Genomic_DNA"/>
</dbReference>
<organism evidence="2 3">
    <name type="scientific">Melipona quadrifasciata</name>
    <dbReference type="NCBI Taxonomy" id="166423"/>
    <lineage>
        <taxon>Eukaryota</taxon>
        <taxon>Metazoa</taxon>
        <taxon>Ecdysozoa</taxon>
        <taxon>Arthropoda</taxon>
        <taxon>Hexapoda</taxon>
        <taxon>Insecta</taxon>
        <taxon>Pterygota</taxon>
        <taxon>Neoptera</taxon>
        <taxon>Endopterygota</taxon>
        <taxon>Hymenoptera</taxon>
        <taxon>Apocrita</taxon>
        <taxon>Aculeata</taxon>
        <taxon>Apoidea</taxon>
        <taxon>Anthophila</taxon>
        <taxon>Apidae</taxon>
        <taxon>Melipona</taxon>
    </lineage>
</organism>
<keyword evidence="3" id="KW-1185">Reference proteome</keyword>
<evidence type="ECO:0000313" key="2">
    <source>
        <dbReference type="EMBL" id="KOX70736.1"/>
    </source>
</evidence>
<sequence>MDNVLSSVNVNHVARAGWHRLQQYTLVTELKGLIAKIQLNLLIGRMNGIQLPAIPEAEYELLRYSYYGAAYNILNNNIDLSLTHNDIGETDILHEAKKRQAKGKKIVTLLTLDVEQDTGVHGYGEGDVTSDAGDGCVMVSPQDFKFISELQRKEEEGSQAAQKFTDKYQQTSKDQTSNPVESRLKVLGHFLFQFDRSTNNKILQCKY</sequence>
<evidence type="ECO:0000256" key="1">
    <source>
        <dbReference type="SAM" id="MobiDB-lite"/>
    </source>
</evidence>
<gene>
    <name evidence="2" type="ORF">WN51_02160</name>
</gene>
<protein>
    <submittedName>
        <fullName evidence="2">Uncharacterized protein</fullName>
    </submittedName>
</protein>
<evidence type="ECO:0000313" key="3">
    <source>
        <dbReference type="Proteomes" id="UP000053105"/>
    </source>
</evidence>
<dbReference type="Proteomes" id="UP000053105">
    <property type="component" value="Unassembled WGS sequence"/>
</dbReference>